<dbReference type="NCBIfam" id="TIGR01023">
    <property type="entry name" value="rpmG_bact"/>
    <property type="match status" value="1"/>
</dbReference>
<dbReference type="Proteomes" id="UP000655225">
    <property type="component" value="Unassembled WGS sequence"/>
</dbReference>
<dbReference type="GO" id="GO:0005737">
    <property type="term" value="C:cytoplasm"/>
    <property type="evidence" value="ECO:0007669"/>
    <property type="project" value="UniProtKB-ARBA"/>
</dbReference>
<dbReference type="GO" id="GO:0015934">
    <property type="term" value="C:large ribosomal subunit"/>
    <property type="evidence" value="ECO:0007669"/>
    <property type="project" value="TreeGrafter"/>
</dbReference>
<dbReference type="AlphaFoldDB" id="A0A834YXJ3"/>
<gene>
    <name evidence="7" type="ORF">HHK36_020705</name>
</gene>
<protein>
    <recommendedName>
        <fullName evidence="5">Large ribosomal subunit protein bL33c</fullName>
    </recommendedName>
</protein>
<comment type="similarity">
    <text evidence="1">Belongs to the bacterial ribosomal protein bL33 family.</text>
</comment>
<dbReference type="PROSITE" id="PS00582">
    <property type="entry name" value="RIBOSOMAL_L33"/>
    <property type="match status" value="1"/>
</dbReference>
<dbReference type="PANTHER" id="PTHR15238">
    <property type="entry name" value="54S RIBOSOMAL PROTEIN L39, MITOCHONDRIAL"/>
    <property type="match status" value="1"/>
</dbReference>
<keyword evidence="8" id="KW-1185">Reference proteome</keyword>
<evidence type="ECO:0000256" key="6">
    <source>
        <dbReference type="PROSITE-ProRule" id="PRU00708"/>
    </source>
</evidence>
<dbReference type="NCBIfam" id="TIGR00756">
    <property type="entry name" value="PPR"/>
    <property type="match status" value="1"/>
</dbReference>
<sequence length="266" mass="30688">MRVLWSLQFGGKSVGKQAGFCKTHWFNTSKHNRYKLCCKASSKIFFVTSNSEFLQCNSYKLGKWAAFKEFDWLFLAYKQVMGKAKGGSIFIRLVSAAGTGFFYVKRKNPRKVTEKLEFRKYDPRVNRHVLFTEAKMKNPLHTRAAIDQMLLKSVFVSMGRGEGDYCRTTPKLNAMVEVNRMKEALKLLEEMFLMGCTPDVNNFNDAIHSLCRLDHIHETAKLIDQMLISGFTPLTYQKLLKEEEITYCANQDKQHKVLPDTAATMY</sequence>
<dbReference type="GO" id="GO:0006412">
    <property type="term" value="P:translation"/>
    <property type="evidence" value="ECO:0007669"/>
    <property type="project" value="InterPro"/>
</dbReference>
<dbReference type="OrthoDB" id="275534at2759"/>
<evidence type="ECO:0000313" key="7">
    <source>
        <dbReference type="EMBL" id="KAF8394496.1"/>
    </source>
</evidence>
<dbReference type="PROSITE" id="PS51375">
    <property type="entry name" value="PPR"/>
    <property type="match status" value="1"/>
</dbReference>
<dbReference type="Gene3D" id="2.20.28.120">
    <property type="entry name" value="Ribosomal protein L33"/>
    <property type="match status" value="1"/>
</dbReference>
<evidence type="ECO:0000256" key="4">
    <source>
        <dbReference type="ARBA" id="ARBA00023274"/>
    </source>
</evidence>
<dbReference type="EMBL" id="JABCRI010000014">
    <property type="protein sequence ID" value="KAF8394496.1"/>
    <property type="molecule type" value="Genomic_DNA"/>
</dbReference>
<dbReference type="PANTHER" id="PTHR15238:SF1">
    <property type="entry name" value="LARGE RIBOSOMAL SUBUNIT PROTEIN BL33M"/>
    <property type="match status" value="1"/>
</dbReference>
<keyword evidence="3" id="KW-0689">Ribosomal protein</keyword>
<evidence type="ECO:0000256" key="3">
    <source>
        <dbReference type="ARBA" id="ARBA00022980"/>
    </source>
</evidence>
<dbReference type="InterPro" id="IPR018264">
    <property type="entry name" value="Ribosomal_bL33_CS"/>
</dbReference>
<dbReference type="NCBIfam" id="NF001860">
    <property type="entry name" value="PRK00595.1"/>
    <property type="match status" value="1"/>
</dbReference>
<proteinExistence type="inferred from homology"/>
<dbReference type="InterPro" id="IPR011332">
    <property type="entry name" value="Ribosomal_zn-bd"/>
</dbReference>
<dbReference type="InterPro" id="IPR001705">
    <property type="entry name" value="Ribosomal_bL33"/>
</dbReference>
<dbReference type="Gene3D" id="1.25.40.10">
    <property type="entry name" value="Tetratricopeptide repeat domain"/>
    <property type="match status" value="1"/>
</dbReference>
<reference evidence="7 8" key="1">
    <citation type="submission" date="2020-04" db="EMBL/GenBank/DDBJ databases">
        <title>Plant Genome Project.</title>
        <authorList>
            <person name="Zhang R.-G."/>
        </authorList>
    </citation>
    <scope>NUCLEOTIDE SEQUENCE [LARGE SCALE GENOMIC DNA]</scope>
    <source>
        <strain evidence="7">YNK0</strain>
        <tissue evidence="7">Leaf</tissue>
    </source>
</reference>
<dbReference type="InterPro" id="IPR038584">
    <property type="entry name" value="Ribosomal_bL33_sf"/>
</dbReference>
<feature type="repeat" description="PPR" evidence="6">
    <location>
        <begin position="199"/>
        <end position="233"/>
    </location>
</feature>
<keyword evidence="4" id="KW-0687">Ribonucleoprotein</keyword>
<dbReference type="Pfam" id="PF00471">
    <property type="entry name" value="Ribosomal_L33"/>
    <property type="match status" value="1"/>
</dbReference>
<keyword evidence="2" id="KW-0677">Repeat</keyword>
<dbReference type="InterPro" id="IPR011990">
    <property type="entry name" value="TPR-like_helical_dom_sf"/>
</dbReference>
<dbReference type="InterPro" id="IPR002885">
    <property type="entry name" value="PPR_rpt"/>
</dbReference>
<accession>A0A834YXJ3</accession>
<evidence type="ECO:0000256" key="5">
    <source>
        <dbReference type="ARBA" id="ARBA00035276"/>
    </source>
</evidence>
<evidence type="ECO:0000256" key="2">
    <source>
        <dbReference type="ARBA" id="ARBA00022737"/>
    </source>
</evidence>
<comment type="caution">
    <text evidence="7">The sequence shown here is derived from an EMBL/GenBank/DDBJ whole genome shotgun (WGS) entry which is preliminary data.</text>
</comment>
<dbReference type="SUPFAM" id="SSF57829">
    <property type="entry name" value="Zn-binding ribosomal proteins"/>
    <property type="match status" value="1"/>
</dbReference>
<evidence type="ECO:0000313" key="8">
    <source>
        <dbReference type="Proteomes" id="UP000655225"/>
    </source>
</evidence>
<name>A0A834YXJ3_TETSI</name>
<dbReference type="HAMAP" id="MF_00294">
    <property type="entry name" value="Ribosomal_bL33"/>
    <property type="match status" value="1"/>
</dbReference>
<dbReference type="FunFam" id="2.20.28.120:FF:000006">
    <property type="entry name" value="50S ribosomal protein L33"/>
    <property type="match status" value="1"/>
</dbReference>
<organism evidence="7 8">
    <name type="scientific">Tetracentron sinense</name>
    <name type="common">Spur-leaf</name>
    <dbReference type="NCBI Taxonomy" id="13715"/>
    <lineage>
        <taxon>Eukaryota</taxon>
        <taxon>Viridiplantae</taxon>
        <taxon>Streptophyta</taxon>
        <taxon>Embryophyta</taxon>
        <taxon>Tracheophyta</taxon>
        <taxon>Spermatophyta</taxon>
        <taxon>Magnoliopsida</taxon>
        <taxon>Trochodendrales</taxon>
        <taxon>Trochodendraceae</taxon>
        <taxon>Tetracentron</taxon>
    </lineage>
</organism>
<evidence type="ECO:0000256" key="1">
    <source>
        <dbReference type="ARBA" id="ARBA00007596"/>
    </source>
</evidence>
<dbReference type="GO" id="GO:0003735">
    <property type="term" value="F:structural constituent of ribosome"/>
    <property type="evidence" value="ECO:0007669"/>
    <property type="project" value="InterPro"/>
</dbReference>